<name>A0A812TF78_SYMPI</name>
<organism evidence="2 3">
    <name type="scientific">Symbiodinium pilosum</name>
    <name type="common">Dinoflagellate</name>
    <dbReference type="NCBI Taxonomy" id="2952"/>
    <lineage>
        <taxon>Eukaryota</taxon>
        <taxon>Sar</taxon>
        <taxon>Alveolata</taxon>
        <taxon>Dinophyceae</taxon>
        <taxon>Suessiales</taxon>
        <taxon>Symbiodiniaceae</taxon>
        <taxon>Symbiodinium</taxon>
    </lineage>
</organism>
<comment type="caution">
    <text evidence="2">The sequence shown here is derived from an EMBL/GenBank/DDBJ whole genome shotgun (WGS) entry which is preliminary data.</text>
</comment>
<dbReference type="Proteomes" id="UP000649617">
    <property type="component" value="Unassembled WGS sequence"/>
</dbReference>
<evidence type="ECO:0000313" key="3">
    <source>
        <dbReference type="Proteomes" id="UP000649617"/>
    </source>
</evidence>
<gene>
    <name evidence="2" type="ORF">SPIL2461_LOCUS13915</name>
</gene>
<feature type="region of interest" description="Disordered" evidence="1">
    <location>
        <begin position="192"/>
        <end position="228"/>
    </location>
</feature>
<dbReference type="OrthoDB" id="10481434at2759"/>
<accession>A0A812TF78</accession>
<sequence length="359" mass="40541">MAWKDGDREIYLDKDCLISFQDKFFTIDEMSVILHAVNKTRPRYPFTILGYDGKRYEFADREVSLFTAKFADFFTQQLPLSVPRKQRDARIELPTIEMTGPINIPEGLAGLGERQLLALIETQGSGPIGGIRQTSSDASTKLSIRRVHLHRPPGVLLARPPPPPPVHNPTDYISAEEWDALRAGVYGNFGRERTRSRTRDDATDAAGPAGGIPAPATPPGGADYHGQQFMGLQNVPRSAEGVSICRSLQVHDKLLEVLDDHMANHDPEFRYTFPYDMSGRLYEPGQPRPDHYTCAEAYIWAVLSARDNTRVPLDRVITCVPDAEDPSRFWPVPTVEQVHWYLRGWSQHYVIDGQRRQAY</sequence>
<protein>
    <submittedName>
        <fullName evidence="2">Uncharacterized protein</fullName>
    </submittedName>
</protein>
<reference evidence="2" key="1">
    <citation type="submission" date="2021-02" db="EMBL/GenBank/DDBJ databases">
        <authorList>
            <person name="Dougan E. K."/>
            <person name="Rhodes N."/>
            <person name="Thang M."/>
            <person name="Chan C."/>
        </authorList>
    </citation>
    <scope>NUCLEOTIDE SEQUENCE</scope>
</reference>
<evidence type="ECO:0000256" key="1">
    <source>
        <dbReference type="SAM" id="MobiDB-lite"/>
    </source>
</evidence>
<feature type="compositionally biased region" description="Low complexity" evidence="1">
    <location>
        <begin position="204"/>
        <end position="222"/>
    </location>
</feature>
<dbReference type="AlphaFoldDB" id="A0A812TF78"/>
<keyword evidence="3" id="KW-1185">Reference proteome</keyword>
<evidence type="ECO:0000313" key="2">
    <source>
        <dbReference type="EMBL" id="CAE7529006.1"/>
    </source>
</evidence>
<proteinExistence type="predicted"/>
<feature type="compositionally biased region" description="Basic and acidic residues" evidence="1">
    <location>
        <begin position="192"/>
        <end position="202"/>
    </location>
</feature>
<dbReference type="EMBL" id="CAJNIZ010031218">
    <property type="protein sequence ID" value="CAE7529006.1"/>
    <property type="molecule type" value="Genomic_DNA"/>
</dbReference>